<evidence type="ECO:0000313" key="10">
    <source>
        <dbReference type="Proteomes" id="UP000295504"/>
    </source>
</evidence>
<dbReference type="RefSeq" id="WP_132848767.1">
    <property type="nucleotide sequence ID" value="NZ_CP058648.1"/>
</dbReference>
<feature type="domain" description="DNA polymerase III delta subunit C-terminal" evidence="8">
    <location>
        <begin position="223"/>
        <end position="325"/>
    </location>
</feature>
<evidence type="ECO:0000256" key="4">
    <source>
        <dbReference type="ARBA" id="ARBA00022695"/>
    </source>
</evidence>
<dbReference type="GO" id="GO:0008408">
    <property type="term" value="F:3'-5' exonuclease activity"/>
    <property type="evidence" value="ECO:0007669"/>
    <property type="project" value="InterPro"/>
</dbReference>
<dbReference type="GO" id="GO:0003677">
    <property type="term" value="F:DNA binding"/>
    <property type="evidence" value="ECO:0007669"/>
    <property type="project" value="InterPro"/>
</dbReference>
<comment type="caution">
    <text evidence="9">The sequence shown here is derived from an EMBL/GenBank/DDBJ whole genome shotgun (WGS) entry which is preliminary data.</text>
</comment>
<keyword evidence="10" id="KW-1185">Reference proteome</keyword>
<dbReference type="NCBIfam" id="TIGR00678">
    <property type="entry name" value="holB"/>
    <property type="match status" value="1"/>
</dbReference>
<evidence type="ECO:0000313" key="9">
    <source>
        <dbReference type="EMBL" id="TCQ01757.1"/>
    </source>
</evidence>
<evidence type="ECO:0000256" key="1">
    <source>
        <dbReference type="ARBA" id="ARBA00012417"/>
    </source>
</evidence>
<evidence type="ECO:0000259" key="8">
    <source>
        <dbReference type="Pfam" id="PF09115"/>
    </source>
</evidence>
<dbReference type="InterPro" id="IPR050238">
    <property type="entry name" value="DNA_Rep/Repair_Clamp_Loader"/>
</dbReference>
<reference evidence="9 10" key="1">
    <citation type="submission" date="2019-03" db="EMBL/GenBank/DDBJ databases">
        <title>Genomic Encyclopedia of Type Strains, Phase IV (KMG-IV): sequencing the most valuable type-strain genomes for metagenomic binning, comparative biology and taxonomic classification.</title>
        <authorList>
            <person name="Goeker M."/>
        </authorList>
    </citation>
    <scope>NUCLEOTIDE SEQUENCE [LARGE SCALE GENOMIC DNA]</scope>
    <source>
        <strain evidence="9 10">DSM 100013</strain>
    </source>
</reference>
<dbReference type="GO" id="GO:0003887">
    <property type="term" value="F:DNA-directed DNA polymerase activity"/>
    <property type="evidence" value="ECO:0007669"/>
    <property type="project" value="UniProtKB-KW"/>
</dbReference>
<dbReference type="PANTHER" id="PTHR11669">
    <property type="entry name" value="REPLICATION FACTOR C / DNA POLYMERASE III GAMMA-TAU SUBUNIT"/>
    <property type="match status" value="1"/>
</dbReference>
<accession>A0A4R2THL7</accession>
<keyword evidence="4" id="KW-0548">Nucleotidyltransferase</keyword>
<dbReference type="Pfam" id="PF13177">
    <property type="entry name" value="DNA_pol3_delta2"/>
    <property type="match status" value="1"/>
</dbReference>
<dbReference type="InterPro" id="IPR015199">
    <property type="entry name" value="DNA_pol_III_delta_C"/>
</dbReference>
<gene>
    <name evidence="9" type="ORF">EDD79_102332</name>
</gene>
<keyword evidence="3" id="KW-0808">Transferase</keyword>
<comment type="catalytic activity">
    <reaction evidence="7">
        <text>DNA(n) + a 2'-deoxyribonucleoside 5'-triphosphate = DNA(n+1) + diphosphate</text>
        <dbReference type="Rhea" id="RHEA:22508"/>
        <dbReference type="Rhea" id="RHEA-COMP:17339"/>
        <dbReference type="Rhea" id="RHEA-COMP:17340"/>
        <dbReference type="ChEBI" id="CHEBI:33019"/>
        <dbReference type="ChEBI" id="CHEBI:61560"/>
        <dbReference type="ChEBI" id="CHEBI:173112"/>
        <dbReference type="EC" id="2.7.7.7"/>
    </reaction>
</comment>
<evidence type="ECO:0000256" key="7">
    <source>
        <dbReference type="ARBA" id="ARBA00049244"/>
    </source>
</evidence>
<dbReference type="GO" id="GO:0006261">
    <property type="term" value="P:DNA-templated DNA replication"/>
    <property type="evidence" value="ECO:0007669"/>
    <property type="project" value="TreeGrafter"/>
</dbReference>
<dbReference type="Proteomes" id="UP000295504">
    <property type="component" value="Unassembled WGS sequence"/>
</dbReference>
<dbReference type="GO" id="GO:0009360">
    <property type="term" value="C:DNA polymerase III complex"/>
    <property type="evidence" value="ECO:0007669"/>
    <property type="project" value="InterPro"/>
</dbReference>
<dbReference type="OrthoDB" id="9810148at2"/>
<name>A0A4R2THL7_9FIRM</name>
<proteinExistence type="predicted"/>
<evidence type="ECO:0000256" key="5">
    <source>
        <dbReference type="ARBA" id="ARBA00022705"/>
    </source>
</evidence>
<keyword evidence="6" id="KW-0239">DNA-directed DNA polymerase</keyword>
<keyword evidence="5" id="KW-0235">DNA replication</keyword>
<dbReference type="InterPro" id="IPR004622">
    <property type="entry name" value="DNA_pol_HolB"/>
</dbReference>
<dbReference type="SUPFAM" id="SSF52540">
    <property type="entry name" value="P-loop containing nucleoside triphosphate hydrolases"/>
    <property type="match status" value="1"/>
</dbReference>
<evidence type="ECO:0000256" key="2">
    <source>
        <dbReference type="ARBA" id="ARBA00014363"/>
    </source>
</evidence>
<dbReference type="Pfam" id="PF09115">
    <property type="entry name" value="DNApol3-delta_C"/>
    <property type="match status" value="1"/>
</dbReference>
<dbReference type="AlphaFoldDB" id="A0A4R2THL7"/>
<organism evidence="9 10">
    <name type="scientific">Serpentinicella alkaliphila</name>
    <dbReference type="NCBI Taxonomy" id="1734049"/>
    <lineage>
        <taxon>Bacteria</taxon>
        <taxon>Bacillati</taxon>
        <taxon>Bacillota</taxon>
        <taxon>Clostridia</taxon>
        <taxon>Peptostreptococcales</taxon>
        <taxon>Natronincolaceae</taxon>
        <taxon>Serpentinicella</taxon>
    </lineage>
</organism>
<dbReference type="EC" id="2.7.7.7" evidence="1"/>
<protein>
    <recommendedName>
        <fullName evidence="2">DNA polymerase III subunit delta'</fullName>
        <ecNumber evidence="1">2.7.7.7</ecNumber>
    </recommendedName>
</protein>
<dbReference type="EMBL" id="SLYC01000023">
    <property type="protein sequence ID" value="TCQ01757.1"/>
    <property type="molecule type" value="Genomic_DNA"/>
</dbReference>
<sequence>MAFEEIIGQERLVDNLKKIIRSSEISHAYLIDGLKGVGKKQFAISLSKAILCLNTSRESIGSDNCTSCKKFKDNNHPEFHLIEQDGSIKIEEIREIQKNIHIKPYEGNKKVYVILNGDKMTVQAQNALLKTLEEPPGHSTIIITTNNLKALLPTIISRCQLLKLRPQGVERVANYLVEKLGINQEEARVTATFSNGLIETAKNIYYSEEFKRRRFKVIDIAEKLLSTNTMNILNEIEFFNAEKDDIEEIIDLFIYWYRDILIYKETQEDSLIINYDQYIKIQNQNKIIEFAKLRKAIMILEEKKQQIRGNVNYLLAIESMLLNLQDLFNNN</sequence>
<evidence type="ECO:0000256" key="6">
    <source>
        <dbReference type="ARBA" id="ARBA00022932"/>
    </source>
</evidence>
<dbReference type="InterPro" id="IPR027417">
    <property type="entry name" value="P-loop_NTPase"/>
</dbReference>
<evidence type="ECO:0000256" key="3">
    <source>
        <dbReference type="ARBA" id="ARBA00022679"/>
    </source>
</evidence>
<dbReference type="Gene3D" id="3.40.50.300">
    <property type="entry name" value="P-loop containing nucleotide triphosphate hydrolases"/>
    <property type="match status" value="1"/>
</dbReference>
<dbReference type="PANTHER" id="PTHR11669:SF8">
    <property type="entry name" value="DNA POLYMERASE III SUBUNIT DELTA"/>
    <property type="match status" value="1"/>
</dbReference>